<evidence type="ECO:0000256" key="2">
    <source>
        <dbReference type="ARBA" id="ARBA00022771"/>
    </source>
</evidence>
<dbReference type="Pfam" id="PF01753">
    <property type="entry name" value="zf-MYND"/>
    <property type="match status" value="1"/>
</dbReference>
<keyword evidence="7" id="KW-1185">Reference proteome</keyword>
<evidence type="ECO:0000256" key="1">
    <source>
        <dbReference type="ARBA" id="ARBA00022723"/>
    </source>
</evidence>
<dbReference type="Gene3D" id="6.10.140.2220">
    <property type="match status" value="1"/>
</dbReference>
<evidence type="ECO:0000259" key="5">
    <source>
        <dbReference type="PROSITE" id="PS50865"/>
    </source>
</evidence>
<keyword evidence="3" id="KW-0862">Zinc</keyword>
<organism evidence="6 7">
    <name type="scientific">Favolaschia claudopus</name>
    <dbReference type="NCBI Taxonomy" id="2862362"/>
    <lineage>
        <taxon>Eukaryota</taxon>
        <taxon>Fungi</taxon>
        <taxon>Dikarya</taxon>
        <taxon>Basidiomycota</taxon>
        <taxon>Agaricomycotina</taxon>
        <taxon>Agaricomycetes</taxon>
        <taxon>Agaricomycetidae</taxon>
        <taxon>Agaricales</taxon>
        <taxon>Marasmiineae</taxon>
        <taxon>Mycenaceae</taxon>
        <taxon>Favolaschia</taxon>
    </lineage>
</organism>
<keyword evidence="2 4" id="KW-0863">Zinc-finger</keyword>
<keyword evidence="1" id="KW-0479">Metal-binding</keyword>
<evidence type="ECO:0000256" key="3">
    <source>
        <dbReference type="ARBA" id="ARBA00022833"/>
    </source>
</evidence>
<evidence type="ECO:0000256" key="4">
    <source>
        <dbReference type="PROSITE-ProRule" id="PRU00134"/>
    </source>
</evidence>
<dbReference type="Proteomes" id="UP001362999">
    <property type="component" value="Unassembled WGS sequence"/>
</dbReference>
<gene>
    <name evidence="6" type="ORF">R3P38DRAFT_3347307</name>
</gene>
<dbReference type="PROSITE" id="PS50865">
    <property type="entry name" value="ZF_MYND_2"/>
    <property type="match status" value="1"/>
</dbReference>
<feature type="domain" description="MYND-type" evidence="5">
    <location>
        <begin position="319"/>
        <end position="383"/>
    </location>
</feature>
<protein>
    <recommendedName>
        <fullName evidence="5">MYND-type domain-containing protein</fullName>
    </recommendedName>
</protein>
<evidence type="ECO:0000313" key="7">
    <source>
        <dbReference type="Proteomes" id="UP001362999"/>
    </source>
</evidence>
<proteinExistence type="predicted"/>
<evidence type="ECO:0000313" key="6">
    <source>
        <dbReference type="EMBL" id="KAK7045108.1"/>
    </source>
</evidence>
<accession>A0AAW0D2K5</accession>
<dbReference type="SUPFAM" id="SSF144232">
    <property type="entry name" value="HIT/MYND zinc finger-like"/>
    <property type="match status" value="1"/>
</dbReference>
<reference evidence="6 7" key="1">
    <citation type="journal article" date="2024" name="J Genomics">
        <title>Draft genome sequencing and assembly of Favolaschia claudopus CIRM-BRFM 2984 isolated from oak limbs.</title>
        <authorList>
            <person name="Navarro D."/>
            <person name="Drula E."/>
            <person name="Chaduli D."/>
            <person name="Cazenave R."/>
            <person name="Ahrendt S."/>
            <person name="Wang J."/>
            <person name="Lipzen A."/>
            <person name="Daum C."/>
            <person name="Barry K."/>
            <person name="Grigoriev I.V."/>
            <person name="Favel A."/>
            <person name="Rosso M.N."/>
            <person name="Martin F."/>
        </authorList>
    </citation>
    <scope>NUCLEOTIDE SEQUENCE [LARGE SCALE GENOMIC DNA]</scope>
    <source>
        <strain evidence="6 7">CIRM-BRFM 2984</strain>
    </source>
</reference>
<comment type="caution">
    <text evidence="6">The sequence shown here is derived from an EMBL/GenBank/DDBJ whole genome shotgun (WGS) entry which is preliminary data.</text>
</comment>
<name>A0AAW0D2K5_9AGAR</name>
<dbReference type="InterPro" id="IPR002893">
    <property type="entry name" value="Znf_MYND"/>
</dbReference>
<dbReference type="EMBL" id="JAWWNJ010000011">
    <property type="protein sequence ID" value="KAK7045108.1"/>
    <property type="molecule type" value="Genomic_DNA"/>
</dbReference>
<dbReference type="AlphaFoldDB" id="A0AAW0D2K5"/>
<dbReference type="GO" id="GO:0008270">
    <property type="term" value="F:zinc ion binding"/>
    <property type="evidence" value="ECO:0007669"/>
    <property type="project" value="UniProtKB-KW"/>
</dbReference>
<sequence length="443" mass="50305">MARTDEIAHPIIQEVVKSLIIFYSQSFDSSERDQLEGRLFRQPCHCLAIVPHPDLAMVHRSEAQLYFKVRTGEIIIENLAGFVTLLSATTDRFLARIQAAKSGAVRAWNRRVAEMLKEHSVGLSQSFTSRMIHGNTEQAELFAVFGTMIEGQPELFQQLESSDSLRSAWAYYFGKLLQAESALGSQTHSPRIDLVFHGAGCVAKVAVDTFRCQISKYQKDPSYKARLRACFTPIQPLYDNICRLLSMSSKANKEIQTGKLHDVIRLGLLGYRLHELLGSNRPPISPLIVQARAKLTQLLQGFPEGWATFDNYLLVKDRCSNHLRHSDFDLNDRKSEFRIGAKIKLEKQERMRACSGCKANHYCSQECQRESWNAPTLSHRKMCPILKKIAKVHEDTKKSIHGNVYRAAGITDEEIREAADYVIAMMEHFSSYKDWVPPFTIAP</sequence>